<gene>
    <name evidence="2" type="ORF">NTEN_LOCUS13162</name>
</gene>
<organism evidence="2 3">
    <name type="scientific">Nesidiocoris tenuis</name>
    <dbReference type="NCBI Taxonomy" id="355587"/>
    <lineage>
        <taxon>Eukaryota</taxon>
        <taxon>Metazoa</taxon>
        <taxon>Ecdysozoa</taxon>
        <taxon>Arthropoda</taxon>
        <taxon>Hexapoda</taxon>
        <taxon>Insecta</taxon>
        <taxon>Pterygota</taxon>
        <taxon>Neoptera</taxon>
        <taxon>Paraneoptera</taxon>
        <taxon>Hemiptera</taxon>
        <taxon>Heteroptera</taxon>
        <taxon>Panheteroptera</taxon>
        <taxon>Cimicomorpha</taxon>
        <taxon>Miridae</taxon>
        <taxon>Dicyphina</taxon>
        <taxon>Nesidiocoris</taxon>
    </lineage>
</organism>
<evidence type="ECO:0000256" key="1">
    <source>
        <dbReference type="SAM" id="MobiDB-lite"/>
    </source>
</evidence>
<evidence type="ECO:0000313" key="2">
    <source>
        <dbReference type="EMBL" id="CAB0007916.1"/>
    </source>
</evidence>
<feature type="non-terminal residue" evidence="2">
    <location>
        <position position="55"/>
    </location>
</feature>
<protein>
    <submittedName>
        <fullName evidence="2">Uncharacterized protein</fullName>
    </submittedName>
</protein>
<reference evidence="2 3" key="1">
    <citation type="submission" date="2020-02" db="EMBL/GenBank/DDBJ databases">
        <authorList>
            <person name="Ferguson B K."/>
        </authorList>
    </citation>
    <scope>NUCLEOTIDE SEQUENCE [LARGE SCALE GENOMIC DNA]</scope>
</reference>
<proteinExistence type="predicted"/>
<dbReference type="Proteomes" id="UP000479000">
    <property type="component" value="Unassembled WGS sequence"/>
</dbReference>
<dbReference type="OrthoDB" id="8066697at2759"/>
<name>A0A6H5GXG0_9HEMI</name>
<dbReference type="AlphaFoldDB" id="A0A6H5GXG0"/>
<evidence type="ECO:0000313" key="3">
    <source>
        <dbReference type="Proteomes" id="UP000479000"/>
    </source>
</evidence>
<feature type="region of interest" description="Disordered" evidence="1">
    <location>
        <begin position="1"/>
        <end position="22"/>
    </location>
</feature>
<dbReference type="EMBL" id="CADCXU010019794">
    <property type="protein sequence ID" value="CAB0007916.1"/>
    <property type="molecule type" value="Genomic_DNA"/>
</dbReference>
<sequence>MSLLTSRIGPHGRTDEDRKTIPIRETVAGDALSTLSGSNTSLEFGAITIRSPLAR</sequence>
<accession>A0A6H5GXG0</accession>
<keyword evidence="3" id="KW-1185">Reference proteome</keyword>
<feature type="compositionally biased region" description="Basic and acidic residues" evidence="1">
    <location>
        <begin position="12"/>
        <end position="22"/>
    </location>
</feature>